<protein>
    <recommendedName>
        <fullName evidence="4">BTB domain-containing protein</fullName>
    </recommendedName>
</protein>
<dbReference type="AlphaFoldDB" id="A0A409YVV2"/>
<dbReference type="STRING" id="181874.A0A409YVV2"/>
<proteinExistence type="predicted"/>
<comment type="caution">
    <text evidence="2">The sequence shown here is derived from an EMBL/GenBank/DDBJ whole genome shotgun (WGS) entry which is preliminary data.</text>
</comment>
<evidence type="ECO:0000313" key="3">
    <source>
        <dbReference type="Proteomes" id="UP000284842"/>
    </source>
</evidence>
<reference evidence="2 3" key="1">
    <citation type="journal article" date="2018" name="Evol. Lett.">
        <title>Horizontal gene cluster transfer increased hallucinogenic mushroom diversity.</title>
        <authorList>
            <person name="Reynolds H.T."/>
            <person name="Vijayakumar V."/>
            <person name="Gluck-Thaler E."/>
            <person name="Korotkin H.B."/>
            <person name="Matheny P.B."/>
            <person name="Slot J.C."/>
        </authorList>
    </citation>
    <scope>NUCLEOTIDE SEQUENCE [LARGE SCALE GENOMIC DNA]</scope>
    <source>
        <strain evidence="2 3">2629</strain>
    </source>
</reference>
<dbReference type="Proteomes" id="UP000284842">
    <property type="component" value="Unassembled WGS sequence"/>
</dbReference>
<gene>
    <name evidence="2" type="ORF">CVT24_010919</name>
</gene>
<dbReference type="OrthoDB" id="3193844at2759"/>
<dbReference type="EMBL" id="NHTK01000523">
    <property type="protein sequence ID" value="PPR07098.1"/>
    <property type="molecule type" value="Genomic_DNA"/>
</dbReference>
<keyword evidence="3" id="KW-1185">Reference proteome</keyword>
<accession>A0A409YVV2</accession>
<evidence type="ECO:0008006" key="4">
    <source>
        <dbReference type="Google" id="ProtNLM"/>
    </source>
</evidence>
<evidence type="ECO:0000256" key="1">
    <source>
        <dbReference type="SAM" id="MobiDB-lite"/>
    </source>
</evidence>
<name>A0A409YVV2_9AGAR</name>
<dbReference type="InParanoid" id="A0A409YVV2"/>
<organism evidence="2 3">
    <name type="scientific">Panaeolus cyanescens</name>
    <dbReference type="NCBI Taxonomy" id="181874"/>
    <lineage>
        <taxon>Eukaryota</taxon>
        <taxon>Fungi</taxon>
        <taxon>Dikarya</taxon>
        <taxon>Basidiomycota</taxon>
        <taxon>Agaricomycotina</taxon>
        <taxon>Agaricomycetes</taxon>
        <taxon>Agaricomycetidae</taxon>
        <taxon>Agaricales</taxon>
        <taxon>Agaricineae</taxon>
        <taxon>Galeropsidaceae</taxon>
        <taxon>Panaeolus</taxon>
    </lineage>
</organism>
<feature type="region of interest" description="Disordered" evidence="1">
    <location>
        <begin position="1"/>
        <end position="23"/>
    </location>
</feature>
<sequence length="286" mass="32666">MENNAVSEQTYERETSPEIEMGSEESVHASLTAVASKIAVDKFDELYDEVVVFKVEDTFFRAFKKPFMYPGSTFQFLFSLPKPGDAERGEGSSPENPITLHQISKVYFRNFLKVLIPLEGVAPCSTYEEWIGVLYLSTMWEFPTIRQKAIKAMTPLLDNRAVPERILVSLNFEVRSWFIDAVAKAAVSNGLGRRELKKAGIDNDTISGMLVVRNKVIEQQLDGVFSSLLRSDKGGRIFIRNTHNDQYESIEDWKARGLLQSITLYSRARHIVQEEFAEELKDMRYD</sequence>
<evidence type="ECO:0000313" key="2">
    <source>
        <dbReference type="EMBL" id="PPR07098.1"/>
    </source>
</evidence>